<organism evidence="2 3">
    <name type="scientific">Pedobacter xixiisoli</name>
    <dbReference type="NCBI Taxonomy" id="1476464"/>
    <lineage>
        <taxon>Bacteria</taxon>
        <taxon>Pseudomonadati</taxon>
        <taxon>Bacteroidota</taxon>
        <taxon>Sphingobacteriia</taxon>
        <taxon>Sphingobacteriales</taxon>
        <taxon>Sphingobacteriaceae</taxon>
        <taxon>Pedobacter</taxon>
    </lineage>
</organism>
<dbReference type="GO" id="GO:0016758">
    <property type="term" value="F:hexosyltransferase activity"/>
    <property type="evidence" value="ECO:0007669"/>
    <property type="project" value="UniProtKB-ARBA"/>
</dbReference>
<dbReference type="InterPro" id="IPR001173">
    <property type="entry name" value="Glyco_trans_2-like"/>
</dbReference>
<proteinExistence type="predicted"/>
<accession>A0A286A9Q8</accession>
<protein>
    <submittedName>
        <fullName evidence="2">Glycosyltransferase involved in cell wall bisynthesis</fullName>
    </submittedName>
</protein>
<dbReference type="CDD" id="cd00761">
    <property type="entry name" value="Glyco_tranf_GTA_type"/>
    <property type="match status" value="1"/>
</dbReference>
<reference evidence="3" key="1">
    <citation type="submission" date="2017-09" db="EMBL/GenBank/DDBJ databases">
        <authorList>
            <person name="Varghese N."/>
            <person name="Submissions S."/>
        </authorList>
    </citation>
    <scope>NUCLEOTIDE SEQUENCE [LARGE SCALE GENOMIC DNA]</scope>
    <source>
        <strain evidence="3">CGMCC 1.12803</strain>
    </source>
</reference>
<dbReference type="RefSeq" id="WP_097132910.1">
    <property type="nucleotide sequence ID" value="NZ_OCMT01000003.1"/>
</dbReference>
<dbReference type="Pfam" id="PF00535">
    <property type="entry name" value="Glycos_transf_2"/>
    <property type="match status" value="1"/>
</dbReference>
<name>A0A286A9Q8_9SPHI</name>
<dbReference type="InterPro" id="IPR029044">
    <property type="entry name" value="Nucleotide-diphossugar_trans"/>
</dbReference>
<evidence type="ECO:0000313" key="2">
    <source>
        <dbReference type="EMBL" id="SOD18622.1"/>
    </source>
</evidence>
<dbReference type="AlphaFoldDB" id="A0A286A9Q8"/>
<keyword evidence="3" id="KW-1185">Reference proteome</keyword>
<dbReference type="OrthoDB" id="6638511at2"/>
<dbReference type="EMBL" id="OCMT01000003">
    <property type="protein sequence ID" value="SOD18622.1"/>
    <property type="molecule type" value="Genomic_DNA"/>
</dbReference>
<sequence length="320" mass="37535">MPDSTLNVDVSIIITHYKQYSYLTNLLNYISNNDDLSASEIIIIDDKSLANDDLTKLVKSHPRYKFYQNEVNRGPSFSRNFGANISTAKYIQFLDADDWITPEKIKVQYQKAVALNFPSFVCSDWARVTFDSDYQNLEVIQAYQPNLEEPTLINILIHFFPLMSGLILKQDFIDINGFNEEMRLIEDVNLAIRLFSLKERFYYFKSDPLFFYRVNNPNSLSNSNELEFWKSNLDNYKLCFDLAEKKYSLEKIQEYRSISFRVIWLTFLKSCEIKNIIFINETIKELHKTERPINLTLKHGKTFLLTKLIGLKLASKLLSI</sequence>
<gene>
    <name evidence="2" type="ORF">SAMN06297358_3101</name>
</gene>
<dbReference type="PANTHER" id="PTHR22916">
    <property type="entry name" value="GLYCOSYLTRANSFERASE"/>
    <property type="match status" value="1"/>
</dbReference>
<dbReference type="Proteomes" id="UP000219281">
    <property type="component" value="Unassembled WGS sequence"/>
</dbReference>
<dbReference type="SUPFAM" id="SSF53448">
    <property type="entry name" value="Nucleotide-diphospho-sugar transferases"/>
    <property type="match status" value="1"/>
</dbReference>
<feature type="domain" description="Glycosyltransferase 2-like" evidence="1">
    <location>
        <begin position="11"/>
        <end position="117"/>
    </location>
</feature>
<keyword evidence="2" id="KW-0808">Transferase</keyword>
<dbReference type="Gene3D" id="3.90.550.10">
    <property type="entry name" value="Spore Coat Polysaccharide Biosynthesis Protein SpsA, Chain A"/>
    <property type="match status" value="1"/>
</dbReference>
<evidence type="ECO:0000259" key="1">
    <source>
        <dbReference type="Pfam" id="PF00535"/>
    </source>
</evidence>
<evidence type="ECO:0000313" key="3">
    <source>
        <dbReference type="Proteomes" id="UP000219281"/>
    </source>
</evidence>